<dbReference type="PROSITE" id="PS50030">
    <property type="entry name" value="UBA"/>
    <property type="match status" value="1"/>
</dbReference>
<dbReference type="FunFam" id="1.10.260.100:FF:000001">
    <property type="entry name" value="Ubiquilin 1"/>
    <property type="match status" value="1"/>
</dbReference>
<organism evidence="4 5">
    <name type="scientific">Steinernema hermaphroditum</name>
    <dbReference type="NCBI Taxonomy" id="289476"/>
    <lineage>
        <taxon>Eukaryota</taxon>
        <taxon>Metazoa</taxon>
        <taxon>Ecdysozoa</taxon>
        <taxon>Nematoda</taxon>
        <taxon>Chromadorea</taxon>
        <taxon>Rhabditida</taxon>
        <taxon>Tylenchina</taxon>
        <taxon>Panagrolaimomorpha</taxon>
        <taxon>Strongyloidoidea</taxon>
        <taxon>Steinernematidae</taxon>
        <taxon>Steinernema</taxon>
    </lineage>
</organism>
<dbReference type="PANTHER" id="PTHR10677">
    <property type="entry name" value="UBIQUILIN"/>
    <property type="match status" value="1"/>
</dbReference>
<accession>A0AA39M9S8</accession>
<evidence type="ECO:0000259" key="3">
    <source>
        <dbReference type="PROSITE" id="PS50053"/>
    </source>
</evidence>
<dbReference type="PROSITE" id="PS50053">
    <property type="entry name" value="UBIQUITIN_2"/>
    <property type="match status" value="1"/>
</dbReference>
<dbReference type="EMBL" id="JAUCMV010000001">
    <property type="protein sequence ID" value="KAK0425794.1"/>
    <property type="molecule type" value="Genomic_DNA"/>
</dbReference>
<feature type="domain" description="Ubiquitin-like" evidence="3">
    <location>
        <begin position="9"/>
        <end position="83"/>
    </location>
</feature>
<dbReference type="InterPro" id="IPR015496">
    <property type="entry name" value="Ubiquilin"/>
</dbReference>
<dbReference type="InterPro" id="IPR015940">
    <property type="entry name" value="UBA"/>
</dbReference>
<dbReference type="InterPro" id="IPR000626">
    <property type="entry name" value="Ubiquitin-like_dom"/>
</dbReference>
<dbReference type="InterPro" id="IPR009060">
    <property type="entry name" value="UBA-like_sf"/>
</dbReference>
<dbReference type="SUPFAM" id="SSF54236">
    <property type="entry name" value="Ubiquitin-like"/>
    <property type="match status" value="1"/>
</dbReference>
<gene>
    <name evidence="4" type="ORF">QR680_009389</name>
</gene>
<keyword evidence="5" id="KW-1185">Reference proteome</keyword>
<protein>
    <recommendedName>
        <fullName evidence="6">Ubiquilin</fullName>
    </recommendedName>
</protein>
<dbReference type="SMART" id="SM00213">
    <property type="entry name" value="UBQ"/>
    <property type="match status" value="1"/>
</dbReference>
<dbReference type="AlphaFoldDB" id="A0AA39M9S8"/>
<name>A0AA39M9S8_9BILA</name>
<dbReference type="Gene3D" id="1.10.8.10">
    <property type="entry name" value="DNA helicase RuvA subunit, C-terminal domain"/>
    <property type="match status" value="1"/>
</dbReference>
<feature type="region of interest" description="Disordered" evidence="1">
    <location>
        <begin position="277"/>
        <end position="311"/>
    </location>
</feature>
<feature type="region of interest" description="Disordered" evidence="1">
    <location>
        <begin position="436"/>
        <end position="457"/>
    </location>
</feature>
<dbReference type="InterPro" id="IPR006636">
    <property type="entry name" value="STI1_HS-bd"/>
</dbReference>
<evidence type="ECO:0000313" key="5">
    <source>
        <dbReference type="Proteomes" id="UP001175271"/>
    </source>
</evidence>
<evidence type="ECO:0008006" key="6">
    <source>
        <dbReference type="Google" id="ProtNLM"/>
    </source>
</evidence>
<sequence>MAADDQPQMELKIKTTTQSYDIKIAEKATVGELKADLVAIVNSPIEKLCLIFSGKILKDHETLESHGIKNGMSVHLVIRNPMSPSANRSPPTNVAPTAPPTSTAPPTTQASTTRAPSSSSFLASMMRGANPNEMAQQMMSNPDMMRDMMNNPIMQHIMNSPDMLRSLFMENPQIQNIIQRNPELGHLLNDPEVLRQTMEMVRNPNMFQEMMRNHDQAIRNLQGIPGGEAALQRLYQDVQEPLLNSATNSLAGNPFASLVDNSFTTSRSQRAGVENAEALPNPWGSGSSGNTAAPANPSGGGTTAPDSTGISSVMNSAGMQDLMRQMMSNPDGLQSVMRSPSMQNITNSLSQNPEVLRQMFEQSSQLFSQSGLNDQMRQAFPAAFRALNEATPEIMQAVVNPRVQEALRQIQQGYEVLRQEAPQLLRFGMEAATGSATTAAGTGGSTDQGANSGSADNPEALANALRHVLNLNAGSSANTANAPPPEERFRQQLNDLRQMGFDNEAANIQALLASLGDVSGAIEFLLNQQGSQ</sequence>
<dbReference type="SUPFAM" id="SSF46934">
    <property type="entry name" value="UBA-like"/>
    <property type="match status" value="1"/>
</dbReference>
<dbReference type="SMART" id="SM00165">
    <property type="entry name" value="UBA"/>
    <property type="match status" value="1"/>
</dbReference>
<dbReference type="GO" id="GO:0005829">
    <property type="term" value="C:cytosol"/>
    <property type="evidence" value="ECO:0007669"/>
    <property type="project" value="TreeGrafter"/>
</dbReference>
<evidence type="ECO:0000259" key="2">
    <source>
        <dbReference type="PROSITE" id="PS50030"/>
    </source>
</evidence>
<feature type="compositionally biased region" description="Low complexity" evidence="1">
    <location>
        <begin position="104"/>
        <end position="119"/>
    </location>
</feature>
<feature type="domain" description="UBA" evidence="2">
    <location>
        <begin position="484"/>
        <end position="528"/>
    </location>
</feature>
<dbReference type="Gene3D" id="3.10.20.90">
    <property type="entry name" value="Phosphatidylinositol 3-kinase Catalytic Subunit, Chain A, domain 1"/>
    <property type="match status" value="1"/>
</dbReference>
<dbReference type="PANTHER" id="PTHR10677:SF3">
    <property type="entry name" value="FI07626P-RELATED"/>
    <property type="match status" value="1"/>
</dbReference>
<dbReference type="GO" id="GO:0006511">
    <property type="term" value="P:ubiquitin-dependent protein catabolic process"/>
    <property type="evidence" value="ECO:0007669"/>
    <property type="project" value="TreeGrafter"/>
</dbReference>
<dbReference type="Pfam" id="PF00240">
    <property type="entry name" value="ubiquitin"/>
    <property type="match status" value="1"/>
</dbReference>
<evidence type="ECO:0000256" key="1">
    <source>
        <dbReference type="SAM" id="MobiDB-lite"/>
    </source>
</evidence>
<dbReference type="Pfam" id="PF00627">
    <property type="entry name" value="UBA"/>
    <property type="match status" value="1"/>
</dbReference>
<reference evidence="4" key="1">
    <citation type="submission" date="2023-06" db="EMBL/GenBank/DDBJ databases">
        <title>Genomic analysis of the entomopathogenic nematode Steinernema hermaphroditum.</title>
        <authorList>
            <person name="Schwarz E.M."/>
            <person name="Heppert J.K."/>
            <person name="Baniya A."/>
            <person name="Schwartz H.T."/>
            <person name="Tan C.-H."/>
            <person name="Antoshechkin I."/>
            <person name="Sternberg P.W."/>
            <person name="Goodrich-Blair H."/>
            <person name="Dillman A.R."/>
        </authorList>
    </citation>
    <scope>NUCLEOTIDE SEQUENCE</scope>
    <source>
        <strain evidence="4">PS9179</strain>
        <tissue evidence="4">Whole animal</tissue>
    </source>
</reference>
<dbReference type="Pfam" id="PF23195">
    <property type="entry name" value="UBQLN1"/>
    <property type="match status" value="1"/>
</dbReference>
<proteinExistence type="predicted"/>
<feature type="region of interest" description="Disordered" evidence="1">
    <location>
        <begin position="81"/>
        <end position="119"/>
    </location>
</feature>
<dbReference type="Gene3D" id="1.10.260.100">
    <property type="match status" value="1"/>
</dbReference>
<evidence type="ECO:0000313" key="4">
    <source>
        <dbReference type="EMBL" id="KAK0425794.1"/>
    </source>
</evidence>
<dbReference type="Proteomes" id="UP001175271">
    <property type="component" value="Unassembled WGS sequence"/>
</dbReference>
<dbReference type="SMART" id="SM00727">
    <property type="entry name" value="STI1"/>
    <property type="match status" value="4"/>
</dbReference>
<dbReference type="GO" id="GO:0031593">
    <property type="term" value="F:polyubiquitin modification-dependent protein binding"/>
    <property type="evidence" value="ECO:0007669"/>
    <property type="project" value="TreeGrafter"/>
</dbReference>
<comment type="caution">
    <text evidence="4">The sequence shown here is derived from an EMBL/GenBank/DDBJ whole genome shotgun (WGS) entry which is preliminary data.</text>
</comment>
<feature type="compositionally biased region" description="Polar residues" evidence="1">
    <location>
        <begin position="284"/>
        <end position="293"/>
    </location>
</feature>
<dbReference type="InterPro" id="IPR029071">
    <property type="entry name" value="Ubiquitin-like_domsf"/>
</dbReference>